<name>A0AAW7Z000_9ALTE</name>
<evidence type="ECO:0000256" key="1">
    <source>
        <dbReference type="SAM" id="MobiDB-lite"/>
    </source>
</evidence>
<dbReference type="RefSeq" id="WP_057794306.1">
    <property type="nucleotide sequence ID" value="NZ_CAXIBE010000041.1"/>
</dbReference>
<evidence type="ECO:0000313" key="3">
    <source>
        <dbReference type="EMBL" id="MDO6578050.1"/>
    </source>
</evidence>
<dbReference type="KEGG" id="asq:AVL57_03460"/>
<feature type="region of interest" description="Disordered" evidence="1">
    <location>
        <begin position="82"/>
        <end position="111"/>
    </location>
</feature>
<protein>
    <submittedName>
        <fullName evidence="3">Uncharacterized protein</fullName>
    </submittedName>
</protein>
<evidence type="ECO:0000313" key="2">
    <source>
        <dbReference type="EMBL" id="AMJ73117.1"/>
    </source>
</evidence>
<sequence length="111" mass="11516">MISSVNSSAIQAGMPPRPEGQALSDTQKESVSAILSSYDPENLSSEDAASIVEQFKEAGIEPSKSLNTALNSAGFEGKNIAELAGIGKPPPPPQQQEASNLPDNSTFSITV</sequence>
<dbReference type="Proteomes" id="UP001170717">
    <property type="component" value="Unassembled WGS sequence"/>
</dbReference>
<dbReference type="EMBL" id="CP013926">
    <property type="protein sequence ID" value="AMJ73117.1"/>
    <property type="molecule type" value="Genomic_DNA"/>
</dbReference>
<reference evidence="3" key="2">
    <citation type="submission" date="2023-07" db="EMBL/GenBank/DDBJ databases">
        <title>Genome content predicts the carbon catabolic preferences of heterotrophic bacteria.</title>
        <authorList>
            <person name="Gralka M."/>
        </authorList>
    </citation>
    <scope>NUCLEOTIDE SEQUENCE</scope>
    <source>
        <strain evidence="3">F2M12</strain>
    </source>
</reference>
<dbReference type="EMBL" id="JAUOQI010000007">
    <property type="protein sequence ID" value="MDO6578050.1"/>
    <property type="molecule type" value="Genomic_DNA"/>
</dbReference>
<organism evidence="3 5">
    <name type="scientific">Alteromonas stellipolaris</name>
    <dbReference type="NCBI Taxonomy" id="233316"/>
    <lineage>
        <taxon>Bacteria</taxon>
        <taxon>Pseudomonadati</taxon>
        <taxon>Pseudomonadota</taxon>
        <taxon>Gammaproteobacteria</taxon>
        <taxon>Alteromonadales</taxon>
        <taxon>Alteromonadaceae</taxon>
        <taxon>Alteromonas/Salinimonas group</taxon>
        <taxon>Alteromonas</taxon>
    </lineage>
</organism>
<reference evidence="2 4" key="1">
    <citation type="submission" date="2015-12" db="EMBL/GenBank/DDBJ databases">
        <title>Intraspecies pangenome expansion in the marine bacterium Alteromonas.</title>
        <authorList>
            <person name="Lopez-Perez M."/>
            <person name="Rodriguez-Valera F."/>
        </authorList>
    </citation>
    <scope>NUCLEOTIDE SEQUENCE [LARGE SCALE GENOMIC DNA]</scope>
    <source>
        <strain evidence="2 4">LMG 21861</strain>
    </source>
</reference>
<evidence type="ECO:0000313" key="4">
    <source>
        <dbReference type="Proteomes" id="UP000056750"/>
    </source>
</evidence>
<feature type="compositionally biased region" description="Polar residues" evidence="1">
    <location>
        <begin position="97"/>
        <end position="111"/>
    </location>
</feature>
<feature type="region of interest" description="Disordered" evidence="1">
    <location>
        <begin position="1"/>
        <end position="31"/>
    </location>
</feature>
<dbReference type="Proteomes" id="UP000056750">
    <property type="component" value="Chromosome"/>
</dbReference>
<evidence type="ECO:0000313" key="5">
    <source>
        <dbReference type="Proteomes" id="UP001170717"/>
    </source>
</evidence>
<accession>A0AAW7Z000</accession>
<gene>
    <name evidence="2" type="ORF">AVL57_03460</name>
    <name evidence="3" type="ORF">Q4527_11645</name>
</gene>
<proteinExistence type="predicted"/>
<keyword evidence="4" id="KW-1185">Reference proteome</keyword>
<dbReference type="AlphaFoldDB" id="A0AAW7Z000"/>
<feature type="compositionally biased region" description="Polar residues" evidence="1">
    <location>
        <begin position="1"/>
        <end position="10"/>
    </location>
</feature>